<name>A0A392P7A0_9FABA</name>
<protein>
    <submittedName>
        <fullName evidence="1">TMV resistance protein N-like</fullName>
    </submittedName>
</protein>
<comment type="caution">
    <text evidence="1">The sequence shown here is derived from an EMBL/GenBank/DDBJ whole genome shotgun (WGS) entry which is preliminary data.</text>
</comment>
<dbReference type="AlphaFoldDB" id="A0A392P7A0"/>
<reference evidence="1 2" key="1">
    <citation type="journal article" date="2018" name="Front. Plant Sci.">
        <title>Red Clover (Trifolium pratense) and Zigzag Clover (T. medium) - A Picture of Genomic Similarities and Differences.</title>
        <authorList>
            <person name="Dluhosova J."/>
            <person name="Istvanek J."/>
            <person name="Nedelnik J."/>
            <person name="Repkova J."/>
        </authorList>
    </citation>
    <scope>NUCLEOTIDE SEQUENCE [LARGE SCALE GENOMIC DNA]</scope>
    <source>
        <strain evidence="2">cv. 10/8</strain>
        <tissue evidence="1">Leaf</tissue>
    </source>
</reference>
<organism evidence="1 2">
    <name type="scientific">Trifolium medium</name>
    <dbReference type="NCBI Taxonomy" id="97028"/>
    <lineage>
        <taxon>Eukaryota</taxon>
        <taxon>Viridiplantae</taxon>
        <taxon>Streptophyta</taxon>
        <taxon>Embryophyta</taxon>
        <taxon>Tracheophyta</taxon>
        <taxon>Spermatophyta</taxon>
        <taxon>Magnoliopsida</taxon>
        <taxon>eudicotyledons</taxon>
        <taxon>Gunneridae</taxon>
        <taxon>Pentapetalae</taxon>
        <taxon>rosids</taxon>
        <taxon>fabids</taxon>
        <taxon>Fabales</taxon>
        <taxon>Fabaceae</taxon>
        <taxon>Papilionoideae</taxon>
        <taxon>50 kb inversion clade</taxon>
        <taxon>NPAAA clade</taxon>
        <taxon>Hologalegina</taxon>
        <taxon>IRL clade</taxon>
        <taxon>Trifolieae</taxon>
        <taxon>Trifolium</taxon>
    </lineage>
</organism>
<proteinExistence type="predicted"/>
<dbReference type="EMBL" id="LXQA010067238">
    <property type="protein sequence ID" value="MCI07948.1"/>
    <property type="molecule type" value="Genomic_DNA"/>
</dbReference>
<accession>A0A392P7A0</accession>
<feature type="non-terminal residue" evidence="1">
    <location>
        <position position="97"/>
    </location>
</feature>
<dbReference type="Proteomes" id="UP000265520">
    <property type="component" value="Unassembled WGS sequence"/>
</dbReference>
<sequence>MHLKSLDVSFCTNLIEVPELPLSIQKIDARHCQSLSLEASSVLWSKVSQEVQRIQVMMPMPKREIPEWFDCVCTQEVPLLWARRKFPVVALALVFQE</sequence>
<evidence type="ECO:0000313" key="2">
    <source>
        <dbReference type="Proteomes" id="UP000265520"/>
    </source>
</evidence>
<evidence type="ECO:0000313" key="1">
    <source>
        <dbReference type="EMBL" id="MCI07948.1"/>
    </source>
</evidence>
<keyword evidence="2" id="KW-1185">Reference proteome</keyword>